<evidence type="ECO:0000313" key="2">
    <source>
        <dbReference type="Proteomes" id="UP000241769"/>
    </source>
</evidence>
<keyword evidence="2" id="KW-1185">Reference proteome</keyword>
<dbReference type="AlphaFoldDB" id="A0A2P6NQ40"/>
<dbReference type="InParanoid" id="A0A2P6NQ40"/>
<evidence type="ECO:0000313" key="1">
    <source>
        <dbReference type="EMBL" id="PRP86063.1"/>
    </source>
</evidence>
<protein>
    <submittedName>
        <fullName evidence="1">Uncharacterized protein</fullName>
    </submittedName>
</protein>
<sequence>MEWKGSRFQSSRDEAEYYLKRSVWLPGQAALIAGVSSLLWSSAQIFGKSEPLLKKKRFSAPGSTVSSFEAHRHANVENATTCGLIAATWSMGDALFKMRFPETPLTDALAASAITSLVQTLRTGSTGSGIVAFVLLSAINIGNELLFEPYNQMRKDRLLARANEPDTEDLPLLRR</sequence>
<comment type="caution">
    <text evidence="1">The sequence shown here is derived from an EMBL/GenBank/DDBJ whole genome shotgun (WGS) entry which is preliminary data.</text>
</comment>
<proteinExistence type="predicted"/>
<reference evidence="1 2" key="1">
    <citation type="journal article" date="2018" name="Genome Biol. Evol.">
        <title>Multiple Roots of Fruiting Body Formation in Amoebozoa.</title>
        <authorList>
            <person name="Hillmann F."/>
            <person name="Forbes G."/>
            <person name="Novohradska S."/>
            <person name="Ferling I."/>
            <person name="Riege K."/>
            <person name="Groth M."/>
            <person name="Westermann M."/>
            <person name="Marz M."/>
            <person name="Spaller T."/>
            <person name="Winckler T."/>
            <person name="Schaap P."/>
            <person name="Glockner G."/>
        </authorList>
    </citation>
    <scope>NUCLEOTIDE SEQUENCE [LARGE SCALE GENOMIC DNA]</scope>
    <source>
        <strain evidence="1 2">Jena</strain>
    </source>
</reference>
<name>A0A2P6NQ40_9EUKA</name>
<gene>
    <name evidence="1" type="ORF">PROFUN_03050</name>
</gene>
<dbReference type="Proteomes" id="UP000241769">
    <property type="component" value="Unassembled WGS sequence"/>
</dbReference>
<dbReference type="EMBL" id="MDYQ01000035">
    <property type="protein sequence ID" value="PRP86063.1"/>
    <property type="molecule type" value="Genomic_DNA"/>
</dbReference>
<accession>A0A2P6NQ40</accession>
<organism evidence="1 2">
    <name type="scientific">Planoprotostelium fungivorum</name>
    <dbReference type="NCBI Taxonomy" id="1890364"/>
    <lineage>
        <taxon>Eukaryota</taxon>
        <taxon>Amoebozoa</taxon>
        <taxon>Evosea</taxon>
        <taxon>Variosea</taxon>
        <taxon>Cavosteliida</taxon>
        <taxon>Cavosteliaceae</taxon>
        <taxon>Planoprotostelium</taxon>
    </lineage>
</organism>